<accession>A0A3B0RF71</accession>
<dbReference type="EMBL" id="UOEF01000134">
    <property type="protein sequence ID" value="VAV92034.1"/>
    <property type="molecule type" value="Genomic_DNA"/>
</dbReference>
<keyword evidence="1" id="KW-0812">Transmembrane</keyword>
<evidence type="ECO:0000313" key="3">
    <source>
        <dbReference type="EMBL" id="VAV92034.1"/>
    </source>
</evidence>
<evidence type="ECO:0000259" key="2">
    <source>
        <dbReference type="Pfam" id="PF02517"/>
    </source>
</evidence>
<reference evidence="3" key="1">
    <citation type="submission" date="2018-06" db="EMBL/GenBank/DDBJ databases">
        <authorList>
            <person name="Zhirakovskaya E."/>
        </authorList>
    </citation>
    <scope>NUCLEOTIDE SEQUENCE</scope>
</reference>
<keyword evidence="1" id="KW-0472">Membrane</keyword>
<name>A0A3B0RF71_9ZZZZ</name>
<dbReference type="PANTHER" id="PTHR36435:SF1">
    <property type="entry name" value="CAAX AMINO TERMINAL PROTEASE FAMILY PROTEIN"/>
    <property type="match status" value="1"/>
</dbReference>
<feature type="transmembrane region" description="Helical" evidence="1">
    <location>
        <begin position="133"/>
        <end position="150"/>
    </location>
</feature>
<protein>
    <recommendedName>
        <fullName evidence="2">CAAX prenyl protease 2/Lysostaphin resistance protein A-like domain-containing protein</fullName>
    </recommendedName>
</protein>
<dbReference type="PANTHER" id="PTHR36435">
    <property type="entry name" value="SLR1288 PROTEIN"/>
    <property type="match status" value="1"/>
</dbReference>
<proteinExistence type="predicted"/>
<dbReference type="InterPro" id="IPR052710">
    <property type="entry name" value="CAAX_protease"/>
</dbReference>
<dbReference type="InterPro" id="IPR003675">
    <property type="entry name" value="Rce1/LyrA-like_dom"/>
</dbReference>
<keyword evidence="1" id="KW-1133">Transmembrane helix</keyword>
<sequence>MKIWPDMGQWRSAFAVALPALLIVAVLGFLGGWLSWDPVENIVPAIKLALILFIVPALLEELVFRGILLAWLARLTPRWAAWISTVLFVLWHPLQAVTIAPPWSAIFLQPTFLLAMLIFGVILSHIRIVTKSLWPVIIIHWIAVLVWKLLLGGPSL</sequence>
<dbReference type="GO" id="GO:0080120">
    <property type="term" value="P:CAAX-box protein maturation"/>
    <property type="evidence" value="ECO:0007669"/>
    <property type="project" value="UniProtKB-ARBA"/>
</dbReference>
<feature type="transmembrane region" description="Helical" evidence="1">
    <location>
        <begin position="106"/>
        <end position="126"/>
    </location>
</feature>
<feature type="transmembrane region" description="Helical" evidence="1">
    <location>
        <begin position="48"/>
        <end position="72"/>
    </location>
</feature>
<feature type="transmembrane region" description="Helical" evidence="1">
    <location>
        <begin position="79"/>
        <end position="100"/>
    </location>
</feature>
<feature type="transmembrane region" description="Helical" evidence="1">
    <location>
        <begin position="12"/>
        <end position="36"/>
    </location>
</feature>
<evidence type="ECO:0000256" key="1">
    <source>
        <dbReference type="SAM" id="Phobius"/>
    </source>
</evidence>
<gene>
    <name evidence="3" type="ORF">MNBD_ALPHA04-1473</name>
</gene>
<dbReference type="Pfam" id="PF02517">
    <property type="entry name" value="Rce1-like"/>
    <property type="match status" value="1"/>
</dbReference>
<dbReference type="AlphaFoldDB" id="A0A3B0RF71"/>
<organism evidence="3">
    <name type="scientific">hydrothermal vent metagenome</name>
    <dbReference type="NCBI Taxonomy" id="652676"/>
    <lineage>
        <taxon>unclassified sequences</taxon>
        <taxon>metagenomes</taxon>
        <taxon>ecological metagenomes</taxon>
    </lineage>
</organism>
<feature type="domain" description="CAAX prenyl protease 2/Lysostaphin resistance protein A-like" evidence="2">
    <location>
        <begin position="46"/>
        <end position="143"/>
    </location>
</feature>
<dbReference type="GO" id="GO:0004175">
    <property type="term" value="F:endopeptidase activity"/>
    <property type="evidence" value="ECO:0007669"/>
    <property type="project" value="UniProtKB-ARBA"/>
</dbReference>